<gene>
    <name evidence="3" type="ORF">DGAL_LOCUS14355</name>
</gene>
<dbReference type="Proteomes" id="UP000789390">
    <property type="component" value="Unassembled WGS sequence"/>
</dbReference>
<dbReference type="OrthoDB" id="8195830at2759"/>
<protein>
    <recommendedName>
        <fullName evidence="2">MADF domain-containing protein</fullName>
    </recommendedName>
</protein>
<dbReference type="InterPro" id="IPR039353">
    <property type="entry name" value="TF_Adf1"/>
</dbReference>
<dbReference type="Pfam" id="PF10545">
    <property type="entry name" value="MADF_DNA_bdg"/>
    <property type="match status" value="1"/>
</dbReference>
<sequence length="259" mass="28413">MPSLQLQNPLVVVGIGEVSSKWTKLKEKYTRERKLMLKAPSGSAATPKSTWPLYEAMNFFSASIQTRNRSCSLKDAQIIDLSVLEEDSECGTSNNEEKGKSSRCSDENEASDNSANLQKKKGKSAQLASESSDTQNEASDDSAETLANLQKKKGKSAPIPNTSSHNSILETPSLSTRYVSKRGRRESPHIDLISNLGNLLESCKDSPKKKSQLVTDATMWNTYGMSIGQTLSQLPPKIANKVRFKIESVMFEEASSISD</sequence>
<evidence type="ECO:0000256" key="1">
    <source>
        <dbReference type="SAM" id="MobiDB-lite"/>
    </source>
</evidence>
<comment type="caution">
    <text evidence="3">The sequence shown here is derived from an EMBL/GenBank/DDBJ whole genome shotgun (WGS) entry which is preliminary data.</text>
</comment>
<proteinExistence type="predicted"/>
<evidence type="ECO:0000259" key="2">
    <source>
        <dbReference type="Pfam" id="PF10545"/>
    </source>
</evidence>
<dbReference type="PANTHER" id="PTHR12243:SF69">
    <property type="entry name" value="SI:CH73-59F11.3"/>
    <property type="match status" value="1"/>
</dbReference>
<dbReference type="InterPro" id="IPR006578">
    <property type="entry name" value="MADF-dom"/>
</dbReference>
<dbReference type="GO" id="GO:0005634">
    <property type="term" value="C:nucleus"/>
    <property type="evidence" value="ECO:0007669"/>
    <property type="project" value="TreeGrafter"/>
</dbReference>
<evidence type="ECO:0000313" key="4">
    <source>
        <dbReference type="Proteomes" id="UP000789390"/>
    </source>
</evidence>
<reference evidence="3" key="1">
    <citation type="submission" date="2021-11" db="EMBL/GenBank/DDBJ databases">
        <authorList>
            <person name="Schell T."/>
        </authorList>
    </citation>
    <scope>NUCLEOTIDE SEQUENCE</scope>
    <source>
        <strain evidence="3">M5</strain>
    </source>
</reference>
<accession>A0A8J2RYH7</accession>
<feature type="domain" description="MADF" evidence="2">
    <location>
        <begin position="16"/>
        <end position="59"/>
    </location>
</feature>
<dbReference type="GO" id="GO:0005667">
    <property type="term" value="C:transcription regulator complex"/>
    <property type="evidence" value="ECO:0007669"/>
    <property type="project" value="TreeGrafter"/>
</dbReference>
<feature type="region of interest" description="Disordered" evidence="1">
    <location>
        <begin position="86"/>
        <end position="171"/>
    </location>
</feature>
<dbReference type="PANTHER" id="PTHR12243">
    <property type="entry name" value="MADF DOMAIN TRANSCRIPTION FACTOR"/>
    <property type="match status" value="1"/>
</dbReference>
<feature type="compositionally biased region" description="Basic and acidic residues" evidence="1">
    <location>
        <begin position="95"/>
        <end position="106"/>
    </location>
</feature>
<dbReference type="AlphaFoldDB" id="A0A8J2RYH7"/>
<organism evidence="3 4">
    <name type="scientific">Daphnia galeata</name>
    <dbReference type="NCBI Taxonomy" id="27404"/>
    <lineage>
        <taxon>Eukaryota</taxon>
        <taxon>Metazoa</taxon>
        <taxon>Ecdysozoa</taxon>
        <taxon>Arthropoda</taxon>
        <taxon>Crustacea</taxon>
        <taxon>Branchiopoda</taxon>
        <taxon>Diplostraca</taxon>
        <taxon>Cladocera</taxon>
        <taxon>Anomopoda</taxon>
        <taxon>Daphniidae</taxon>
        <taxon>Daphnia</taxon>
    </lineage>
</organism>
<keyword evidence="4" id="KW-1185">Reference proteome</keyword>
<name>A0A8J2RYH7_9CRUS</name>
<dbReference type="EMBL" id="CAKKLH010000306">
    <property type="protein sequence ID" value="CAH0110751.1"/>
    <property type="molecule type" value="Genomic_DNA"/>
</dbReference>
<evidence type="ECO:0000313" key="3">
    <source>
        <dbReference type="EMBL" id="CAH0110751.1"/>
    </source>
</evidence>
<feature type="compositionally biased region" description="Polar residues" evidence="1">
    <location>
        <begin position="126"/>
        <end position="137"/>
    </location>
</feature>
<dbReference type="GO" id="GO:0006357">
    <property type="term" value="P:regulation of transcription by RNA polymerase II"/>
    <property type="evidence" value="ECO:0007669"/>
    <property type="project" value="TreeGrafter"/>
</dbReference>
<feature type="compositionally biased region" description="Polar residues" evidence="1">
    <location>
        <begin position="159"/>
        <end position="171"/>
    </location>
</feature>